<gene>
    <name evidence="5" type="ORF">CJD36_003275</name>
</gene>
<organism evidence="5 6">
    <name type="scientific">Flavipsychrobacter stenotrophus</name>
    <dbReference type="NCBI Taxonomy" id="2077091"/>
    <lineage>
        <taxon>Bacteria</taxon>
        <taxon>Pseudomonadati</taxon>
        <taxon>Bacteroidota</taxon>
        <taxon>Chitinophagia</taxon>
        <taxon>Chitinophagales</taxon>
        <taxon>Chitinophagaceae</taxon>
        <taxon>Flavipsychrobacter</taxon>
    </lineage>
</organism>
<evidence type="ECO:0000259" key="3">
    <source>
        <dbReference type="Pfam" id="PF18962"/>
    </source>
</evidence>
<feature type="repeat" description="NHL" evidence="2">
    <location>
        <begin position="293"/>
        <end position="323"/>
    </location>
</feature>
<dbReference type="CDD" id="cd14953">
    <property type="entry name" value="NHL_like_1"/>
    <property type="match status" value="1"/>
</dbReference>
<dbReference type="Gene3D" id="2.120.10.30">
    <property type="entry name" value="TolB, C-terminal domain"/>
    <property type="match status" value="3"/>
</dbReference>
<evidence type="ECO:0000256" key="2">
    <source>
        <dbReference type="PROSITE-ProRule" id="PRU00504"/>
    </source>
</evidence>
<comment type="caution">
    <text evidence="5">The sequence shown here is derived from an EMBL/GenBank/DDBJ whole genome shotgun (WGS) entry which is preliminary data.</text>
</comment>
<dbReference type="PROSITE" id="PS51125">
    <property type="entry name" value="NHL"/>
    <property type="match status" value="4"/>
</dbReference>
<dbReference type="PANTHER" id="PTHR13833:SF71">
    <property type="entry name" value="NHL DOMAIN-CONTAINING PROTEIN"/>
    <property type="match status" value="1"/>
</dbReference>
<dbReference type="InterPro" id="IPR011042">
    <property type="entry name" value="6-blade_b-propeller_TolB-like"/>
</dbReference>
<dbReference type="Pfam" id="PF18962">
    <property type="entry name" value="Por_Secre_tail"/>
    <property type="match status" value="1"/>
</dbReference>
<dbReference type="Pfam" id="PF01436">
    <property type="entry name" value="NHL"/>
    <property type="match status" value="1"/>
</dbReference>
<sequence length="523" mass="55029">MLPPGSICFLSDFELNCMMMLQQLLSLKKHLKLVMHPSLRTYTTPCDGGRMRGYEPFAPNGDMTSSCLHTTQGLSLKSVVITLLVFCFISEQSRAQGGYITTIAGNGVTQYIGDGYPATNLSLATPSGLCMDRQGNIYSTDFASHRIRKITPSDSIYTIGLTGVPGYTGDNGPATNATMDRPYGITIDTFGNLYIIDQRDDVVRKITRSTGIITTICGNGAGGFFGDGGPATAAHMEQPAGLCIDNAGNLYIADKGNNRIRKVDAASGIISTVAGMGIIGYNGDDSAATAAKLSNPRGVCLDIAGNIYIADYGNHRIRKVDAITGIITTFAGTGVAGNSGNGGPATNAQLTQPTGVFMSKQGNLYISDYGNNVIRIIGSDGVINKIACTGGYGYTGDHGPAQDATMIGPLAVFTDDSENIYIADGTNSAIRKIQHSPVGITDVKKLGNLPVYPNPTAGACYIDAGRVSTNASVLVCNMLGAVVYSAPVTEVQHRIDMTALPAGVYFVRVFSGNEVRLGKVVKE</sequence>
<evidence type="ECO:0000313" key="5">
    <source>
        <dbReference type="EMBL" id="PQJ12783.1"/>
    </source>
</evidence>
<dbReference type="AlphaFoldDB" id="A0A2S7T0Q5"/>
<dbReference type="Pfam" id="PF25021">
    <property type="entry name" value="TEN_NHL"/>
    <property type="match status" value="1"/>
</dbReference>
<dbReference type="EMBL" id="PPSL01000001">
    <property type="protein sequence ID" value="PQJ12783.1"/>
    <property type="molecule type" value="Genomic_DNA"/>
</dbReference>
<feature type="repeat" description="NHL" evidence="2">
    <location>
        <begin position="344"/>
        <end position="380"/>
    </location>
</feature>
<feature type="repeat" description="NHL" evidence="2">
    <location>
        <begin position="110"/>
        <end position="153"/>
    </location>
</feature>
<evidence type="ECO:0000256" key="1">
    <source>
        <dbReference type="ARBA" id="ARBA00022737"/>
    </source>
</evidence>
<keyword evidence="6" id="KW-1185">Reference proteome</keyword>
<dbReference type="SUPFAM" id="SSF101898">
    <property type="entry name" value="NHL repeat"/>
    <property type="match status" value="1"/>
</dbReference>
<dbReference type="NCBIfam" id="TIGR04183">
    <property type="entry name" value="Por_Secre_tail"/>
    <property type="match status" value="1"/>
</dbReference>
<feature type="repeat" description="NHL" evidence="2">
    <location>
        <begin position="223"/>
        <end position="266"/>
    </location>
</feature>
<accession>A0A2S7T0Q5</accession>
<evidence type="ECO:0000313" key="6">
    <source>
        <dbReference type="Proteomes" id="UP000239872"/>
    </source>
</evidence>
<dbReference type="InterPro" id="IPR056822">
    <property type="entry name" value="TEN_NHL"/>
</dbReference>
<name>A0A2S7T0Q5_9BACT</name>
<proteinExistence type="predicted"/>
<feature type="domain" description="Secretion system C-terminal sorting" evidence="3">
    <location>
        <begin position="451"/>
        <end position="519"/>
    </location>
</feature>
<dbReference type="PANTHER" id="PTHR13833">
    <property type="match status" value="1"/>
</dbReference>
<dbReference type="InterPro" id="IPR001258">
    <property type="entry name" value="NHL_repeat"/>
</dbReference>
<protein>
    <submittedName>
        <fullName evidence="5">Uncharacterized protein</fullName>
    </submittedName>
</protein>
<reference evidence="5 6" key="1">
    <citation type="submission" date="2018-01" db="EMBL/GenBank/DDBJ databases">
        <title>A novel member of the phylum Bacteroidetes isolated from glacier ice.</title>
        <authorList>
            <person name="Liu Q."/>
            <person name="Xin Y.-H."/>
        </authorList>
    </citation>
    <scope>NUCLEOTIDE SEQUENCE [LARGE SCALE GENOMIC DNA]</scope>
    <source>
        <strain evidence="5 6">RB1R16</strain>
    </source>
</reference>
<dbReference type="Proteomes" id="UP000239872">
    <property type="component" value="Unassembled WGS sequence"/>
</dbReference>
<evidence type="ECO:0000259" key="4">
    <source>
        <dbReference type="Pfam" id="PF25021"/>
    </source>
</evidence>
<feature type="domain" description="Teneurin NHL" evidence="4">
    <location>
        <begin position="226"/>
        <end position="275"/>
    </location>
</feature>
<keyword evidence="1" id="KW-0677">Repeat</keyword>
<dbReference type="InterPro" id="IPR026444">
    <property type="entry name" value="Secre_tail"/>
</dbReference>